<dbReference type="InterPro" id="IPR019786">
    <property type="entry name" value="Zinc_finger_PHD-type_CS"/>
</dbReference>
<feature type="compositionally biased region" description="Basic and acidic residues" evidence="6">
    <location>
        <begin position="300"/>
        <end position="326"/>
    </location>
</feature>
<dbReference type="KEGG" id="nnu:104599711"/>
<evidence type="ECO:0000256" key="4">
    <source>
        <dbReference type="ARBA" id="ARBA00022833"/>
    </source>
</evidence>
<feature type="compositionally biased region" description="Polar residues" evidence="6">
    <location>
        <begin position="814"/>
        <end position="840"/>
    </location>
</feature>
<keyword evidence="3" id="KW-0863">Zinc-finger</keyword>
<feature type="compositionally biased region" description="Polar residues" evidence="6">
    <location>
        <begin position="618"/>
        <end position="628"/>
    </location>
</feature>
<dbReference type="eggNOG" id="ENOG502QV2I">
    <property type="taxonomic scope" value="Eukaryota"/>
</dbReference>
<dbReference type="OrthoDB" id="79252at2759"/>
<dbReference type="PANTHER" id="PTHR14571">
    <property type="entry name" value="HISTONE-LYSINE N-METHYLTRANSFERASE SET-26-RELATED"/>
    <property type="match status" value="1"/>
</dbReference>
<evidence type="ECO:0000313" key="9">
    <source>
        <dbReference type="RefSeq" id="XP_010260668.1"/>
    </source>
</evidence>
<feature type="compositionally biased region" description="Polar residues" evidence="6">
    <location>
        <begin position="585"/>
        <end position="598"/>
    </location>
</feature>
<evidence type="ECO:0000259" key="7">
    <source>
        <dbReference type="SMART" id="SM00249"/>
    </source>
</evidence>
<protein>
    <submittedName>
        <fullName evidence="9">Uncharacterized protein LOC104599711 isoform X1</fullName>
    </submittedName>
</protein>
<organism evidence="8 9">
    <name type="scientific">Nelumbo nucifera</name>
    <name type="common">Sacred lotus</name>
    <dbReference type="NCBI Taxonomy" id="4432"/>
    <lineage>
        <taxon>Eukaryota</taxon>
        <taxon>Viridiplantae</taxon>
        <taxon>Streptophyta</taxon>
        <taxon>Embryophyta</taxon>
        <taxon>Tracheophyta</taxon>
        <taxon>Spermatophyta</taxon>
        <taxon>Magnoliopsida</taxon>
        <taxon>Proteales</taxon>
        <taxon>Nelumbonaceae</taxon>
        <taxon>Nelumbo</taxon>
    </lineage>
</organism>
<feature type="region of interest" description="Disordered" evidence="6">
    <location>
        <begin position="544"/>
        <end position="1034"/>
    </location>
</feature>
<dbReference type="InterPro" id="IPR056065">
    <property type="entry name" value="DUF7648"/>
</dbReference>
<dbReference type="InterPro" id="IPR001965">
    <property type="entry name" value="Znf_PHD"/>
</dbReference>
<dbReference type="InterPro" id="IPR013083">
    <property type="entry name" value="Znf_RING/FYVE/PHD"/>
</dbReference>
<dbReference type="GeneID" id="104599711"/>
<feature type="compositionally biased region" description="Acidic residues" evidence="6">
    <location>
        <begin position="1188"/>
        <end position="1199"/>
    </location>
</feature>
<gene>
    <name evidence="9" type="primary">LOC104599711</name>
</gene>
<evidence type="ECO:0000256" key="6">
    <source>
        <dbReference type="SAM" id="MobiDB-lite"/>
    </source>
</evidence>
<keyword evidence="8" id="KW-1185">Reference proteome</keyword>
<keyword evidence="2" id="KW-0479">Metal-binding</keyword>
<feature type="compositionally biased region" description="Polar residues" evidence="6">
    <location>
        <begin position="970"/>
        <end position="1011"/>
    </location>
</feature>
<feature type="compositionally biased region" description="Basic and acidic residues" evidence="6">
    <location>
        <begin position="681"/>
        <end position="708"/>
    </location>
</feature>
<comment type="subcellular location">
    <subcellularLocation>
        <location evidence="1">Nucleus</location>
    </subcellularLocation>
</comment>
<feature type="compositionally biased region" description="Basic and acidic residues" evidence="6">
    <location>
        <begin position="553"/>
        <end position="573"/>
    </location>
</feature>
<feature type="compositionally biased region" description="Polar residues" evidence="6">
    <location>
        <begin position="794"/>
        <end position="807"/>
    </location>
</feature>
<evidence type="ECO:0000256" key="1">
    <source>
        <dbReference type="ARBA" id="ARBA00004123"/>
    </source>
</evidence>
<feature type="compositionally biased region" description="Polar residues" evidence="6">
    <location>
        <begin position="890"/>
        <end position="915"/>
    </location>
</feature>
<feature type="compositionally biased region" description="Low complexity" evidence="6">
    <location>
        <begin position="636"/>
        <end position="656"/>
    </location>
</feature>
<feature type="region of interest" description="Disordered" evidence="6">
    <location>
        <begin position="214"/>
        <end position="326"/>
    </location>
</feature>
<evidence type="ECO:0000256" key="3">
    <source>
        <dbReference type="ARBA" id="ARBA00022771"/>
    </source>
</evidence>
<dbReference type="PROSITE" id="PS01359">
    <property type="entry name" value="ZF_PHD_1"/>
    <property type="match status" value="1"/>
</dbReference>
<feature type="compositionally biased region" description="Basic and acidic residues" evidence="6">
    <location>
        <begin position="263"/>
        <end position="273"/>
    </location>
</feature>
<dbReference type="SMART" id="SM00249">
    <property type="entry name" value="PHD"/>
    <property type="match status" value="1"/>
</dbReference>
<feature type="compositionally biased region" description="Basic and acidic residues" evidence="6">
    <location>
        <begin position="1121"/>
        <end position="1144"/>
    </location>
</feature>
<feature type="compositionally biased region" description="Polar residues" evidence="6">
    <location>
        <begin position="709"/>
        <end position="784"/>
    </location>
</feature>
<sequence>MKGRSHRLPISEPPDDWGDGSWTVDCVCGVNFDDGEEMVNCDECGVWVHTRCSRFVKGETSFACDKCKSKKNRNDSEETEVAQLLVELPTKTMRMDNPYPASAPPRTSFRLWTEIPIEERVHVQGVPGGDPALFQGLSSVFTPELWKCTGYVPKKLNFQYREFPCWDEKQDVDARAEEENENPVDRGAGVLFSLSKELVSVTPVETFIGWRGSREGAGYERKQSPKETKKREGKDSVFGRMHNGVKREKNQLQPSGVHSGKRKKDDVGSSKDRSGKRKARTADKEADNKKRVYTPAIDAQKLEFHEDGGSKAVKDDSQDAKNDDKRETVFHESDSHACLEAINNMNKPMNVSTAKSHSAGDISNDASGDIAPIETVQKAEKVDTQIPPKNLSSPKTVANAASHSETTYVSSIPVKEEDANVVVDHLDHINGDYHDPRDLNGGSSNAAMDFQKPKHLLGDSSVAALQVPDNQMLQDSNCGMSLLSMAPDSKVKEEADDGHLRKDSDLLLSSSDTKADPIKVLSQHPARCTSEQTSEKLPVQGIDRINLPTSDTKVQDTNRESEAVSHHDTDKVAEGTISASGELCQGTQELEGSVQEGSFDTKDGPKHGEEPSKIDEANPSSLMSSSQRKVIAGHGKSSTSSTVKISKPSLSGGSKPPGNPAPPRSIHSSKHRVKVNSYSGLKKDNVATDVARDETSHEASRKMAKDQNKVSTSSGAKTSQTSRISHSSVAKRTLSDSHLQSKIAASTSSQKGEKFNQSTSQPTSKVNHSLSTHPPTPANPSATLSDEEGAAVASGTSESASSFQTQGGALHVQSKITASVSSQKGEKFNQSTSQPTSKMNHTPLMHPPAPVNPSATLSDEELALLLHQELNSSPRVPRVPRVRHAGSIPQLASRTPTSMLNKRTSSSGGKDQTSVSRRKNKEDASKDNSRNSRELGDETKKMEKVPSSPDQRRQDQVSAADGSNKREASNKSSEVLQSTKKTMHLATSTVSNGGPSSSTDVNDQNLSSIRNSPRDMSDDDTSTIGGPAPRTLPGLIDEIMSKGRRMTYEELCNVVLPHWHSLRKHNGERYAYSSHSQAVLDCLRNRNEWAQLVDRGPKTNAGRKKRKLDSEASMAESEENEYGKGRTKDIEGRSVDSQREDFPKGKRKARKRRRLALQGRGIKDVRKRQKADAITDDDIGQFSHSSEEGTENMFSEDESQGARMCAIGSEASTSSDETGPT</sequence>
<dbReference type="Proteomes" id="UP000189703">
    <property type="component" value="Unplaced"/>
</dbReference>
<feature type="region of interest" description="Disordered" evidence="6">
    <location>
        <begin position="1094"/>
        <end position="1221"/>
    </location>
</feature>
<feature type="domain" description="Zinc finger PHD-type" evidence="7">
    <location>
        <begin position="25"/>
        <end position="68"/>
    </location>
</feature>
<keyword evidence="4" id="KW-0862">Zinc</keyword>
<dbReference type="Gene3D" id="3.30.40.10">
    <property type="entry name" value="Zinc/RING finger domain, C3HC4 (zinc finger)"/>
    <property type="match status" value="1"/>
</dbReference>
<name>A0A1U8A6R1_NELNU</name>
<evidence type="ECO:0000313" key="8">
    <source>
        <dbReference type="Proteomes" id="UP000189703"/>
    </source>
</evidence>
<keyword evidence="5" id="KW-0539">Nucleus</keyword>
<feature type="compositionally biased region" description="Polar residues" evidence="6">
    <location>
        <begin position="1210"/>
        <end position="1221"/>
    </location>
</feature>
<dbReference type="InParanoid" id="A0A1U8A6R1"/>
<feature type="compositionally biased region" description="Basic and acidic residues" evidence="6">
    <location>
        <begin position="214"/>
        <end position="237"/>
    </location>
</feature>
<dbReference type="Pfam" id="PF24659">
    <property type="entry name" value="DUF7648"/>
    <property type="match status" value="1"/>
</dbReference>
<feature type="compositionally biased region" description="Basic and acidic residues" evidence="6">
    <location>
        <begin position="599"/>
        <end position="616"/>
    </location>
</feature>
<accession>A0A1U8A6R1</accession>
<dbReference type="AlphaFoldDB" id="A0A1U8A6R1"/>
<dbReference type="OMA" id="DWVDESW"/>
<evidence type="ECO:0000256" key="2">
    <source>
        <dbReference type="ARBA" id="ARBA00022723"/>
    </source>
</evidence>
<feature type="compositionally biased region" description="Basic and acidic residues" evidence="6">
    <location>
        <begin position="280"/>
        <end position="290"/>
    </location>
</feature>
<dbReference type="GO" id="GO:0008270">
    <property type="term" value="F:zinc ion binding"/>
    <property type="evidence" value="ECO:0007669"/>
    <property type="project" value="UniProtKB-KW"/>
</dbReference>
<proteinExistence type="predicted"/>
<dbReference type="FunCoup" id="A0A1U8A6R1">
    <property type="interactions" value="2555"/>
</dbReference>
<dbReference type="RefSeq" id="XP_010260668.1">
    <property type="nucleotide sequence ID" value="XM_010262366.2"/>
</dbReference>
<dbReference type="SUPFAM" id="SSF57903">
    <property type="entry name" value="FYVE/PHD zinc finger"/>
    <property type="match status" value="1"/>
</dbReference>
<reference evidence="9" key="1">
    <citation type="submission" date="2025-08" db="UniProtKB">
        <authorList>
            <consortium name="RefSeq"/>
        </authorList>
    </citation>
    <scope>IDENTIFICATION</scope>
</reference>
<evidence type="ECO:0000256" key="5">
    <source>
        <dbReference type="ARBA" id="ARBA00023242"/>
    </source>
</evidence>
<feature type="compositionally biased region" description="Basic and acidic residues" evidence="6">
    <location>
        <begin position="920"/>
        <end position="955"/>
    </location>
</feature>
<dbReference type="InterPro" id="IPR011011">
    <property type="entry name" value="Znf_FYVE_PHD"/>
</dbReference>
<dbReference type="GO" id="GO:0005634">
    <property type="term" value="C:nucleus"/>
    <property type="evidence" value="ECO:0000318"/>
    <property type="project" value="GO_Central"/>
</dbReference>
<dbReference type="PANTHER" id="PTHR14571:SF9">
    <property type="entry name" value="HISTONE-LYSINE N-METHYLTRANSFERASE SET-26-RELATED"/>
    <property type="match status" value="1"/>
</dbReference>
<feature type="compositionally biased region" description="Basic residues" evidence="6">
    <location>
        <begin position="1145"/>
        <end position="1155"/>
    </location>
</feature>